<dbReference type="PANTHER" id="PTHR37936">
    <property type="entry name" value="TRANSPOSASE INSC FOR INSERTION ELEMENT IS2A-RELATED"/>
    <property type="match status" value="1"/>
</dbReference>
<evidence type="ECO:0000313" key="2">
    <source>
        <dbReference type="Proteomes" id="UP000248863"/>
    </source>
</evidence>
<organism evidence="1 2">
    <name type="scientific">Rhodoplanes elegans</name>
    <dbReference type="NCBI Taxonomy" id="29408"/>
    <lineage>
        <taxon>Bacteria</taxon>
        <taxon>Pseudomonadati</taxon>
        <taxon>Pseudomonadota</taxon>
        <taxon>Alphaproteobacteria</taxon>
        <taxon>Hyphomicrobiales</taxon>
        <taxon>Nitrobacteraceae</taxon>
        <taxon>Rhodoplanes</taxon>
    </lineage>
</organism>
<dbReference type="InterPro" id="IPR002514">
    <property type="entry name" value="Transposase_8"/>
</dbReference>
<dbReference type="PANTHER" id="PTHR37936:SF3">
    <property type="entry name" value="TRANSPOSASE INSC FOR INSERTION ELEMENT IS2A-RELATED"/>
    <property type="match status" value="1"/>
</dbReference>
<evidence type="ECO:0008006" key="3">
    <source>
        <dbReference type="Google" id="ProtNLM"/>
    </source>
</evidence>
<dbReference type="SUPFAM" id="SSF48295">
    <property type="entry name" value="TrpR-like"/>
    <property type="match status" value="1"/>
</dbReference>
<gene>
    <name evidence="1" type="ORF">CH338_04235</name>
</gene>
<accession>A0A327L0E2</accession>
<dbReference type="OrthoDB" id="8080802at2"/>
<keyword evidence="2" id="KW-1185">Reference proteome</keyword>
<dbReference type="GO" id="GO:0004803">
    <property type="term" value="F:transposase activity"/>
    <property type="evidence" value="ECO:0007669"/>
    <property type="project" value="InterPro"/>
</dbReference>
<comment type="caution">
    <text evidence="1">The sequence shown here is derived from an EMBL/GenBank/DDBJ whole genome shotgun (WGS) entry which is preliminary data.</text>
</comment>
<dbReference type="Proteomes" id="UP000248863">
    <property type="component" value="Unassembled WGS sequence"/>
</dbReference>
<dbReference type="InterPro" id="IPR010921">
    <property type="entry name" value="Trp_repressor/repl_initiator"/>
</dbReference>
<sequence length="132" mass="14260">MDVLMTNTRVQVITSIQRRRRWTREDKERLVAAAMEPGVVASAVAREAGIHVSQLFRWRQQLCGPTRPSAGFAEATILPEPRVAGDSSSIAVAPSGSIEVEFLAAPQLRISGVVDPTTLTAVIDALAKVGRR</sequence>
<reference evidence="1 2" key="1">
    <citation type="submission" date="2017-07" db="EMBL/GenBank/DDBJ databases">
        <title>Draft Genome Sequences of Select Purple Nonsulfur Bacteria.</title>
        <authorList>
            <person name="Lasarre B."/>
            <person name="Mckinlay J.B."/>
        </authorList>
    </citation>
    <scope>NUCLEOTIDE SEQUENCE [LARGE SCALE GENOMIC DNA]</scope>
    <source>
        <strain evidence="1 2">DSM 11907</strain>
    </source>
</reference>
<proteinExistence type="predicted"/>
<dbReference type="GO" id="GO:0006313">
    <property type="term" value="P:DNA transposition"/>
    <property type="evidence" value="ECO:0007669"/>
    <property type="project" value="InterPro"/>
</dbReference>
<dbReference type="AlphaFoldDB" id="A0A327L0E2"/>
<evidence type="ECO:0000313" key="1">
    <source>
        <dbReference type="EMBL" id="RAI41108.1"/>
    </source>
</evidence>
<dbReference type="NCBIfam" id="NF047595">
    <property type="entry name" value="IS66_ISRel24_TnpA"/>
    <property type="match status" value="1"/>
</dbReference>
<name>A0A327L0E2_9BRAD</name>
<dbReference type="Pfam" id="PF01527">
    <property type="entry name" value="HTH_Tnp_1"/>
    <property type="match status" value="1"/>
</dbReference>
<protein>
    <recommendedName>
        <fullName evidence="3">Transposase</fullName>
    </recommendedName>
</protein>
<dbReference type="EMBL" id="NPEU01000025">
    <property type="protein sequence ID" value="RAI41108.1"/>
    <property type="molecule type" value="Genomic_DNA"/>
</dbReference>
<dbReference type="GO" id="GO:0043565">
    <property type="term" value="F:sequence-specific DNA binding"/>
    <property type="evidence" value="ECO:0007669"/>
    <property type="project" value="InterPro"/>
</dbReference>